<name>A0ABM7SKK0_9HELI</name>
<dbReference type="Proteomes" id="UP000826775">
    <property type="component" value="Chromosome"/>
</dbReference>
<proteinExistence type="predicted"/>
<evidence type="ECO:0008006" key="3">
    <source>
        <dbReference type="Google" id="ProtNLM"/>
    </source>
</evidence>
<sequence>MRFLAFLLLLCGALSAEYGGIFVYTGGVYSQATLKAQATAKAGTHLSTPTPLSRFLLVGGLQFRAGLQAFHGG</sequence>
<gene>
    <name evidence="1" type="ORF">NHP190003_14370</name>
</gene>
<accession>A0ABM7SKK0</accession>
<organism evidence="1 2">
    <name type="scientific">Helicobacter gastrocanis</name>
    <dbReference type="NCBI Taxonomy" id="2849641"/>
    <lineage>
        <taxon>Bacteria</taxon>
        <taxon>Pseudomonadati</taxon>
        <taxon>Campylobacterota</taxon>
        <taxon>Epsilonproteobacteria</taxon>
        <taxon>Campylobacterales</taxon>
        <taxon>Helicobacteraceae</taxon>
        <taxon>Helicobacter</taxon>
    </lineage>
</organism>
<protein>
    <recommendedName>
        <fullName evidence="3">Outer membrane protein</fullName>
    </recommendedName>
</protein>
<keyword evidence="2" id="KW-1185">Reference proteome</keyword>
<reference evidence="1 2" key="1">
    <citation type="submission" date="2021-07" db="EMBL/GenBank/DDBJ databases">
        <title>Novel Helicobacter sp. Isolated from a dog.</title>
        <authorList>
            <person name="Rimbara E."/>
            <person name="Suzuki M."/>
        </authorList>
    </citation>
    <scope>NUCLEOTIDE SEQUENCE [LARGE SCALE GENOMIC DNA]</scope>
    <source>
        <strain evidence="2">NHP19-003</strain>
    </source>
</reference>
<evidence type="ECO:0000313" key="1">
    <source>
        <dbReference type="EMBL" id="BCZ18155.1"/>
    </source>
</evidence>
<evidence type="ECO:0000313" key="2">
    <source>
        <dbReference type="Proteomes" id="UP000826775"/>
    </source>
</evidence>
<dbReference type="RefSeq" id="WP_221279398.1">
    <property type="nucleotide sequence ID" value="NZ_AP024814.1"/>
</dbReference>
<dbReference type="EMBL" id="AP024814">
    <property type="protein sequence ID" value="BCZ18155.1"/>
    <property type="molecule type" value="Genomic_DNA"/>
</dbReference>